<evidence type="ECO:0000259" key="3">
    <source>
        <dbReference type="PROSITE" id="PS50801"/>
    </source>
</evidence>
<dbReference type="EMBL" id="CP076130">
    <property type="protein sequence ID" value="QWG10716.1"/>
    <property type="molecule type" value="Genomic_DNA"/>
</dbReference>
<dbReference type="InterPro" id="IPR036513">
    <property type="entry name" value="STAS_dom_sf"/>
</dbReference>
<comment type="similarity">
    <text evidence="1 2">Belongs to the anti-sigma-factor antagonist family.</text>
</comment>
<reference evidence="4 5" key="1">
    <citation type="submission" date="2021-05" db="EMBL/GenBank/DDBJ databases">
        <title>Comparative genomic studies on the polysaccharide-degrading batcterial strains of the Flammeovirga genus.</title>
        <authorList>
            <person name="Zewei F."/>
            <person name="Zheng Z."/>
            <person name="Yu L."/>
            <person name="Ruyue G."/>
            <person name="Yanhong M."/>
            <person name="Yuanyuan C."/>
            <person name="Jingyan G."/>
            <person name="Wenjun H."/>
        </authorList>
    </citation>
    <scope>NUCLEOTIDE SEQUENCE [LARGE SCALE GENOMIC DNA]</scope>
    <source>
        <strain evidence="4 5">YS10</strain>
        <plasmid evidence="4 5">p1</plasmid>
    </source>
</reference>
<dbReference type="PANTHER" id="PTHR33495">
    <property type="entry name" value="ANTI-SIGMA FACTOR ANTAGONIST TM_1081-RELATED-RELATED"/>
    <property type="match status" value="1"/>
</dbReference>
<protein>
    <recommendedName>
        <fullName evidence="2">Anti-sigma factor antagonist</fullName>
    </recommendedName>
</protein>
<dbReference type="InterPro" id="IPR002645">
    <property type="entry name" value="STAS_dom"/>
</dbReference>
<dbReference type="SUPFAM" id="SSF52091">
    <property type="entry name" value="SpoIIaa-like"/>
    <property type="match status" value="1"/>
</dbReference>
<keyword evidence="4" id="KW-0614">Plasmid</keyword>
<dbReference type="Gene3D" id="3.30.750.24">
    <property type="entry name" value="STAS domain"/>
    <property type="match status" value="1"/>
</dbReference>
<geneLocation type="plasmid" evidence="4 5">
    <name>p1</name>
</geneLocation>
<dbReference type="Proteomes" id="UP000682802">
    <property type="component" value="Plasmid p1"/>
</dbReference>
<name>A0ABX8H5M4_9BACT</name>
<evidence type="ECO:0000256" key="2">
    <source>
        <dbReference type="RuleBase" id="RU003749"/>
    </source>
</evidence>
<feature type="domain" description="STAS" evidence="3">
    <location>
        <begin position="1"/>
        <end position="110"/>
    </location>
</feature>
<evidence type="ECO:0000313" key="5">
    <source>
        <dbReference type="Proteomes" id="UP000682802"/>
    </source>
</evidence>
<dbReference type="Pfam" id="PF01740">
    <property type="entry name" value="STAS"/>
    <property type="match status" value="1"/>
</dbReference>
<sequence length="110" mass="11972">MEIDIQNTDNITVINVNGYLDANTSPVLDQKIADLVADGNANILLNLKDVGYMSSSGLRVFLNASKAVRPLKGKFKVCEVTPDVMEVIKMTGFDIIVDVIETYDAAVSSY</sequence>
<keyword evidence="5" id="KW-1185">Reference proteome</keyword>
<dbReference type="PROSITE" id="PS50801">
    <property type="entry name" value="STAS"/>
    <property type="match status" value="1"/>
</dbReference>
<proteinExistence type="inferred from homology"/>
<dbReference type="CDD" id="cd07043">
    <property type="entry name" value="STAS_anti-anti-sigma_factors"/>
    <property type="match status" value="1"/>
</dbReference>
<accession>A0ABX8H5M4</accession>
<evidence type="ECO:0000313" key="4">
    <source>
        <dbReference type="EMBL" id="QWG10716.1"/>
    </source>
</evidence>
<evidence type="ECO:0000256" key="1">
    <source>
        <dbReference type="ARBA" id="ARBA00009013"/>
    </source>
</evidence>
<dbReference type="InterPro" id="IPR003658">
    <property type="entry name" value="Anti-sigma_ant"/>
</dbReference>
<dbReference type="RefSeq" id="WP_144077206.1">
    <property type="nucleotide sequence ID" value="NZ_CP076130.1"/>
</dbReference>
<gene>
    <name evidence="4" type="ORF">KM029_25365</name>
</gene>
<organism evidence="4 5">
    <name type="scientific">Flammeovirga kamogawensis</name>
    <dbReference type="NCBI Taxonomy" id="373891"/>
    <lineage>
        <taxon>Bacteria</taxon>
        <taxon>Pseudomonadati</taxon>
        <taxon>Bacteroidota</taxon>
        <taxon>Cytophagia</taxon>
        <taxon>Cytophagales</taxon>
        <taxon>Flammeovirgaceae</taxon>
        <taxon>Flammeovirga</taxon>
    </lineage>
</organism>
<dbReference type="NCBIfam" id="TIGR00377">
    <property type="entry name" value="ant_ant_sig"/>
    <property type="match status" value="1"/>
</dbReference>